<gene>
    <name evidence="5" type="ORF">NK718_00420</name>
</gene>
<dbReference type="PROSITE" id="PS50949">
    <property type="entry name" value="HTH_GNTR"/>
    <property type="match status" value="1"/>
</dbReference>
<keyword evidence="1" id="KW-0805">Transcription regulation</keyword>
<comment type="caution">
    <text evidence="5">The sequence shown here is derived from an EMBL/GenBank/DDBJ whole genome shotgun (WGS) entry which is preliminary data.</text>
</comment>
<dbReference type="InterPro" id="IPR036390">
    <property type="entry name" value="WH_DNA-bd_sf"/>
</dbReference>
<dbReference type="SMART" id="SM00866">
    <property type="entry name" value="UTRA"/>
    <property type="match status" value="1"/>
</dbReference>
<keyword evidence="6" id="KW-1185">Reference proteome</keyword>
<dbReference type="InterPro" id="IPR028978">
    <property type="entry name" value="Chorismate_lyase_/UTRA_dom_sf"/>
</dbReference>
<sequence length="254" mass="27684">MLNPGRIALDSRSPTPLYIQLAEGLRTLINEGAVRVGEALPSERELSAMTQISRVTVRKAIDALLREGMLSRRPGSGTYVATRIEQPASLLAGFSADMANRGSRPGSVWIEKVVASPTPEEAMTLAISPDEKVMRMTRVRTADDEPLAIERAVVPAALLPRPEEIGESLYAALTRLGNRPVRGLQRLQSSLATAAEASLLNIPVGAAILRIERRSYLASGTPVEFTRSAYRGDRYDFVTEVRDPGLRPAEEPQR</sequence>
<evidence type="ECO:0000256" key="2">
    <source>
        <dbReference type="ARBA" id="ARBA00023125"/>
    </source>
</evidence>
<dbReference type="Pfam" id="PF00392">
    <property type="entry name" value="GntR"/>
    <property type="match status" value="1"/>
</dbReference>
<keyword evidence="3" id="KW-0804">Transcription</keyword>
<name>A0ABT1L6I1_9HYPH</name>
<feature type="domain" description="HTH gntR-type" evidence="4">
    <location>
        <begin position="15"/>
        <end position="83"/>
    </location>
</feature>
<dbReference type="SUPFAM" id="SSF64288">
    <property type="entry name" value="Chorismate lyase-like"/>
    <property type="match status" value="1"/>
</dbReference>
<evidence type="ECO:0000256" key="3">
    <source>
        <dbReference type="ARBA" id="ARBA00023163"/>
    </source>
</evidence>
<dbReference type="Gene3D" id="1.10.10.10">
    <property type="entry name" value="Winged helix-like DNA-binding domain superfamily/Winged helix DNA-binding domain"/>
    <property type="match status" value="1"/>
</dbReference>
<reference evidence="5 6" key="1">
    <citation type="submission" date="2022-07" db="EMBL/GenBank/DDBJ databases">
        <authorList>
            <person name="Li W.-J."/>
            <person name="Deng Q.-Q."/>
        </authorList>
    </citation>
    <scope>NUCLEOTIDE SEQUENCE [LARGE SCALE GENOMIC DNA]</scope>
    <source>
        <strain evidence="5 6">SYSU M60028</strain>
    </source>
</reference>
<dbReference type="PRINTS" id="PR00035">
    <property type="entry name" value="HTHGNTR"/>
</dbReference>
<dbReference type="RefSeq" id="WP_254737421.1">
    <property type="nucleotide sequence ID" value="NZ_JANCLU010000001.1"/>
</dbReference>
<dbReference type="PANTHER" id="PTHR44846">
    <property type="entry name" value="MANNOSYL-D-GLYCERATE TRANSPORT/METABOLISM SYSTEM REPRESSOR MNGR-RELATED"/>
    <property type="match status" value="1"/>
</dbReference>
<dbReference type="InterPro" id="IPR036388">
    <property type="entry name" value="WH-like_DNA-bd_sf"/>
</dbReference>
<protein>
    <submittedName>
        <fullName evidence="5">GntR family transcriptional regulator</fullName>
    </submittedName>
</protein>
<dbReference type="InterPro" id="IPR011663">
    <property type="entry name" value="UTRA"/>
</dbReference>
<evidence type="ECO:0000313" key="5">
    <source>
        <dbReference type="EMBL" id="MCP8936967.1"/>
    </source>
</evidence>
<evidence type="ECO:0000256" key="1">
    <source>
        <dbReference type="ARBA" id="ARBA00023015"/>
    </source>
</evidence>
<dbReference type="PANTHER" id="PTHR44846:SF1">
    <property type="entry name" value="MANNOSYL-D-GLYCERATE TRANSPORT_METABOLISM SYSTEM REPRESSOR MNGR-RELATED"/>
    <property type="match status" value="1"/>
</dbReference>
<dbReference type="EMBL" id="JANCLU010000001">
    <property type="protein sequence ID" value="MCP8936967.1"/>
    <property type="molecule type" value="Genomic_DNA"/>
</dbReference>
<dbReference type="Proteomes" id="UP001205890">
    <property type="component" value="Unassembled WGS sequence"/>
</dbReference>
<keyword evidence="2" id="KW-0238">DNA-binding</keyword>
<evidence type="ECO:0000313" key="6">
    <source>
        <dbReference type="Proteomes" id="UP001205890"/>
    </source>
</evidence>
<dbReference type="Gene3D" id="3.40.1410.10">
    <property type="entry name" value="Chorismate lyase-like"/>
    <property type="match status" value="1"/>
</dbReference>
<dbReference type="CDD" id="cd07377">
    <property type="entry name" value="WHTH_GntR"/>
    <property type="match status" value="1"/>
</dbReference>
<accession>A0ABT1L6I1</accession>
<organism evidence="5 6">
    <name type="scientific">Alsobacter ponti</name>
    <dbReference type="NCBI Taxonomy" id="2962936"/>
    <lineage>
        <taxon>Bacteria</taxon>
        <taxon>Pseudomonadati</taxon>
        <taxon>Pseudomonadota</taxon>
        <taxon>Alphaproteobacteria</taxon>
        <taxon>Hyphomicrobiales</taxon>
        <taxon>Alsobacteraceae</taxon>
        <taxon>Alsobacter</taxon>
    </lineage>
</organism>
<evidence type="ECO:0000259" key="4">
    <source>
        <dbReference type="PROSITE" id="PS50949"/>
    </source>
</evidence>
<proteinExistence type="predicted"/>
<dbReference type="InterPro" id="IPR050679">
    <property type="entry name" value="Bact_HTH_transcr_reg"/>
</dbReference>
<dbReference type="InterPro" id="IPR000524">
    <property type="entry name" value="Tscrpt_reg_HTH_GntR"/>
</dbReference>
<dbReference type="SUPFAM" id="SSF46785">
    <property type="entry name" value="Winged helix' DNA-binding domain"/>
    <property type="match status" value="1"/>
</dbReference>
<dbReference type="Pfam" id="PF07702">
    <property type="entry name" value="UTRA"/>
    <property type="match status" value="1"/>
</dbReference>
<dbReference type="SMART" id="SM00345">
    <property type="entry name" value="HTH_GNTR"/>
    <property type="match status" value="1"/>
</dbReference>